<dbReference type="PANTHER" id="PTHR40018">
    <property type="entry name" value="[PSI+] INDUCTION PROTEIN 2"/>
    <property type="match status" value="1"/>
</dbReference>
<keyword evidence="2" id="KW-0812">Transmembrane</keyword>
<reference evidence="3 4" key="1">
    <citation type="journal article" date="2017" name="BMC Genomics">
        <title>Chromosome level assembly and secondary metabolite potential of the parasitic fungus Cordyceps militaris.</title>
        <authorList>
            <person name="Kramer G.J."/>
            <person name="Nodwell J.R."/>
        </authorList>
    </citation>
    <scope>NUCLEOTIDE SEQUENCE [LARGE SCALE GENOMIC DNA]</scope>
    <source>
        <strain evidence="3 4">ATCC 34164</strain>
    </source>
</reference>
<evidence type="ECO:0000313" key="3">
    <source>
        <dbReference type="EMBL" id="ATY61146.1"/>
    </source>
</evidence>
<sequence>MSYIDVAMARSLRPTAWEAITDVLARNLVAQAHKRNLVGDAQQKVGDVKTAFSSWDNCMQVAYCKWPVIAVIIIGSLIIFSILWCFRCCGNCCGCCDPPGGRKHKYLDEPYIPPHHGYQPQAPMQPSFHPPPPQQHQAQQYASFDTPKNQDALPQMPSWDGAGSRKVMVEEEVNAVEMNHLKKPSPDQHTGTPAVSPINGDGRGPPSRGPGGPGRGYMANNTAASPGGYGHRPVSPLNEAGHGSNHGYNQAGPGGPGGYGNTGYNNAYNQGPAQNLNPPHDYNADRMSDGYGLDQPYDSHTMHAGGHGGGHSGAVMTGAGLAGGLAGAALAAGAMRQQSPAPGSRGYATPQHQPVSPYTELSAEPNPFNTPEGGFIEMPNEPRRMEQPQVHVHAAFAEMSAAPTAKTLAHEEPKKDPEPMAYEMGTDQVAPIELDGGYVGPVQTKHAEDSPYAHTAELAAQPAHSPTAQSQHDAPGYFDSQQQPVGSVAPGQYGQYGQSSRQDSRDNRPTADDYGMRRQRTEDNGAPTSMGTQPPYGMDPRMRNSPGPRSPGLRGSPGPGAGPRRGPGQRPDQAFSPSPLTDSPYNRSALNQSPGPARTYSPAPRQPRSPDHNLPIGRPNGQTAFAEPQPQSPITNNGGFDFTSGFARPQTANSERRQPPPQQHGYQGQPRPYNNQAQGGWGGY</sequence>
<dbReference type="OrthoDB" id="5401332at2759"/>
<feature type="compositionally biased region" description="Low complexity" evidence="1">
    <location>
        <begin position="491"/>
        <end position="501"/>
    </location>
</feature>
<protein>
    <submittedName>
        <fullName evidence="3">Fibroin-3 related</fullName>
    </submittedName>
</protein>
<feature type="compositionally biased region" description="Low complexity" evidence="1">
    <location>
        <begin position="545"/>
        <end position="554"/>
    </location>
</feature>
<dbReference type="GO" id="GO:0005935">
    <property type="term" value="C:cellular bud neck"/>
    <property type="evidence" value="ECO:0007669"/>
    <property type="project" value="TreeGrafter"/>
</dbReference>
<feature type="compositionally biased region" description="Gly residues" evidence="1">
    <location>
        <begin position="252"/>
        <end position="261"/>
    </location>
</feature>
<dbReference type="VEuPathDB" id="FungiDB:CCM_02200"/>
<feature type="compositionally biased region" description="Gly residues" evidence="1">
    <location>
        <begin position="555"/>
        <end position="565"/>
    </location>
</feature>
<feature type="compositionally biased region" description="Basic and acidic residues" evidence="1">
    <location>
        <begin position="502"/>
        <end position="523"/>
    </location>
</feature>
<dbReference type="Proteomes" id="UP000323067">
    <property type="component" value="Chromosome vi"/>
</dbReference>
<accession>A0A2H4SDH5</accession>
<evidence type="ECO:0000256" key="1">
    <source>
        <dbReference type="SAM" id="MobiDB-lite"/>
    </source>
</evidence>
<feature type="compositionally biased region" description="Low complexity" evidence="1">
    <location>
        <begin position="663"/>
        <end position="673"/>
    </location>
</feature>
<evidence type="ECO:0000313" key="4">
    <source>
        <dbReference type="Proteomes" id="UP000323067"/>
    </source>
</evidence>
<organism evidence="3 4">
    <name type="scientific">Cordyceps militaris</name>
    <name type="common">Caterpillar fungus</name>
    <name type="synonym">Clavaria militaris</name>
    <dbReference type="NCBI Taxonomy" id="73501"/>
    <lineage>
        <taxon>Eukaryota</taxon>
        <taxon>Fungi</taxon>
        <taxon>Dikarya</taxon>
        <taxon>Ascomycota</taxon>
        <taxon>Pezizomycotina</taxon>
        <taxon>Sordariomycetes</taxon>
        <taxon>Hypocreomycetidae</taxon>
        <taxon>Hypocreales</taxon>
        <taxon>Cordycipitaceae</taxon>
        <taxon>Cordyceps</taxon>
    </lineage>
</organism>
<keyword evidence="2" id="KW-0472">Membrane</keyword>
<gene>
    <name evidence="3" type="ORF">A9K55_006705</name>
</gene>
<keyword evidence="2" id="KW-1133">Transmembrane helix</keyword>
<dbReference type="PANTHER" id="PTHR40018:SF1">
    <property type="entry name" value="[PSI+] INDUCTION PROTEIN 2"/>
    <property type="match status" value="1"/>
</dbReference>
<dbReference type="EMBL" id="CP023323">
    <property type="protein sequence ID" value="ATY61146.1"/>
    <property type="molecule type" value="Genomic_DNA"/>
</dbReference>
<feature type="compositionally biased region" description="Polar residues" evidence="1">
    <location>
        <begin position="575"/>
        <end position="594"/>
    </location>
</feature>
<feature type="region of interest" description="Disordered" evidence="1">
    <location>
        <begin position="336"/>
        <end position="373"/>
    </location>
</feature>
<feature type="region of interest" description="Disordered" evidence="1">
    <location>
        <begin position="179"/>
        <end position="262"/>
    </location>
</feature>
<dbReference type="AlphaFoldDB" id="A0A2H4SDH5"/>
<proteinExistence type="predicted"/>
<dbReference type="InterPro" id="IPR037504">
    <property type="entry name" value="PSI_induc_2"/>
</dbReference>
<name>A0A2H4SDH5_CORMI</name>
<feature type="region of interest" description="Disordered" evidence="1">
    <location>
        <begin position="112"/>
        <end position="142"/>
    </location>
</feature>
<feature type="transmembrane region" description="Helical" evidence="2">
    <location>
        <begin position="66"/>
        <end position="84"/>
    </location>
</feature>
<evidence type="ECO:0000256" key="2">
    <source>
        <dbReference type="SAM" id="Phobius"/>
    </source>
</evidence>
<dbReference type="VEuPathDB" id="FungiDB:A9K55_006705"/>
<feature type="region of interest" description="Disordered" evidence="1">
    <location>
        <begin position="459"/>
        <end position="684"/>
    </location>
</feature>
<dbReference type="GO" id="GO:0005886">
    <property type="term" value="C:plasma membrane"/>
    <property type="evidence" value="ECO:0007669"/>
    <property type="project" value="TreeGrafter"/>
</dbReference>